<gene>
    <name evidence="3" type="ORF">BKA03_002049</name>
</gene>
<keyword evidence="2" id="KW-1133">Transmembrane helix</keyword>
<dbReference type="EMBL" id="JACBZO010000001">
    <property type="protein sequence ID" value="NYI41930.1"/>
    <property type="molecule type" value="Genomic_DNA"/>
</dbReference>
<keyword evidence="2" id="KW-0812">Transmembrane</keyword>
<feature type="region of interest" description="Disordered" evidence="1">
    <location>
        <begin position="1"/>
        <end position="22"/>
    </location>
</feature>
<evidence type="ECO:0008006" key="5">
    <source>
        <dbReference type="Google" id="ProtNLM"/>
    </source>
</evidence>
<dbReference type="AlphaFoldDB" id="A0A7Y9ZBS1"/>
<evidence type="ECO:0000256" key="2">
    <source>
        <dbReference type="SAM" id="Phobius"/>
    </source>
</evidence>
<keyword evidence="4" id="KW-1185">Reference proteome</keyword>
<evidence type="ECO:0000313" key="4">
    <source>
        <dbReference type="Proteomes" id="UP000547973"/>
    </source>
</evidence>
<dbReference type="RefSeq" id="WP_062076054.1">
    <property type="nucleotide sequence ID" value="NZ_BBRC01000015.1"/>
</dbReference>
<accession>A0A7Y9ZBS1</accession>
<keyword evidence="2" id="KW-0472">Membrane</keyword>
<comment type="caution">
    <text evidence="3">The sequence shown here is derived from an EMBL/GenBank/DDBJ whole genome shotgun (WGS) entry which is preliminary data.</text>
</comment>
<dbReference type="OrthoDB" id="5402524at2"/>
<proteinExistence type="predicted"/>
<organism evidence="3 4">
    <name type="scientific">Demequina lutea</name>
    <dbReference type="NCBI Taxonomy" id="431489"/>
    <lineage>
        <taxon>Bacteria</taxon>
        <taxon>Bacillati</taxon>
        <taxon>Actinomycetota</taxon>
        <taxon>Actinomycetes</taxon>
        <taxon>Micrococcales</taxon>
        <taxon>Demequinaceae</taxon>
        <taxon>Demequina</taxon>
    </lineage>
</organism>
<sequence>MSVSDGEADGVASGIPSGPGSARWNQLEDRVLPAWLRPTAHESRIPVASAILVAAALQLVLAQQFTVIHPRWLLPALEIALLATLLVLSPVRTVRYTAQGRYVSLLLVAIISLDNGLSAVMLDKGLINGTVGNQAAPLLASAGAIYLTNIIAFAIWYWELDRGGPLARAAATRTYPDFLFPQMTQHHLAPKHWEPRFWDYAYLSFTNATAFSPTDTMPLPRWSKGLMTLQSAIALSTTALVIARAVNILK</sequence>
<reference evidence="3 4" key="1">
    <citation type="submission" date="2020-07" db="EMBL/GenBank/DDBJ databases">
        <title>Sequencing the genomes of 1000 actinobacteria strains.</title>
        <authorList>
            <person name="Klenk H.-P."/>
        </authorList>
    </citation>
    <scope>NUCLEOTIDE SEQUENCE [LARGE SCALE GENOMIC DNA]</scope>
    <source>
        <strain evidence="3 4">DSM 19970</strain>
    </source>
</reference>
<feature type="transmembrane region" description="Helical" evidence="2">
    <location>
        <begin position="45"/>
        <end position="66"/>
    </location>
</feature>
<evidence type="ECO:0000313" key="3">
    <source>
        <dbReference type="EMBL" id="NYI41930.1"/>
    </source>
</evidence>
<feature type="transmembrane region" description="Helical" evidence="2">
    <location>
        <begin position="72"/>
        <end position="91"/>
    </location>
</feature>
<dbReference type="Proteomes" id="UP000547973">
    <property type="component" value="Unassembled WGS sequence"/>
</dbReference>
<feature type="transmembrane region" description="Helical" evidence="2">
    <location>
        <begin position="103"/>
        <end position="122"/>
    </location>
</feature>
<evidence type="ECO:0000256" key="1">
    <source>
        <dbReference type="SAM" id="MobiDB-lite"/>
    </source>
</evidence>
<feature type="transmembrane region" description="Helical" evidence="2">
    <location>
        <begin position="134"/>
        <end position="158"/>
    </location>
</feature>
<protein>
    <recommendedName>
        <fullName evidence="5">DUF1345 domain-containing protein</fullName>
    </recommendedName>
</protein>
<name>A0A7Y9ZBS1_9MICO</name>